<gene>
    <name evidence="1" type="ORF">BO95DRAFT_261287</name>
</gene>
<dbReference type="Proteomes" id="UP000249057">
    <property type="component" value="Unassembled WGS sequence"/>
</dbReference>
<reference evidence="1" key="1">
    <citation type="submission" date="2018-02" db="EMBL/GenBank/DDBJ databases">
        <title>The genomes of Aspergillus section Nigri reveals drivers in fungal speciation.</title>
        <authorList>
            <consortium name="DOE Joint Genome Institute"/>
            <person name="Vesth T.C."/>
            <person name="Nybo J."/>
            <person name="Theobald S."/>
            <person name="Brandl J."/>
            <person name="Frisvad J.C."/>
            <person name="Nielsen K.F."/>
            <person name="Lyhne E.K."/>
            <person name="Kogle M.E."/>
            <person name="Kuo A."/>
            <person name="Riley R."/>
            <person name="Clum A."/>
            <person name="Nolan M."/>
            <person name="Lipzen A."/>
            <person name="Salamov A."/>
            <person name="Henrissat B."/>
            <person name="Wiebenga A."/>
            <person name="De vries R.P."/>
            <person name="Grigoriev I.V."/>
            <person name="Mortensen U.H."/>
            <person name="Andersen M.R."/>
            <person name="Baker S.E."/>
        </authorList>
    </citation>
    <scope>NUCLEOTIDE SEQUENCE</scope>
    <source>
        <strain evidence="1">CBS 621.78</strain>
    </source>
</reference>
<protein>
    <submittedName>
        <fullName evidence="1">Uncharacterized protein</fullName>
    </submittedName>
</protein>
<name>A0ACD1FX95_9EURO</name>
<accession>A0ACD1FX95</accession>
<organism evidence="1 2">
    <name type="scientific">Aspergillus brunneoviolaceus CBS 621.78</name>
    <dbReference type="NCBI Taxonomy" id="1450534"/>
    <lineage>
        <taxon>Eukaryota</taxon>
        <taxon>Fungi</taxon>
        <taxon>Dikarya</taxon>
        <taxon>Ascomycota</taxon>
        <taxon>Pezizomycotina</taxon>
        <taxon>Eurotiomycetes</taxon>
        <taxon>Eurotiomycetidae</taxon>
        <taxon>Eurotiales</taxon>
        <taxon>Aspergillaceae</taxon>
        <taxon>Aspergillus</taxon>
        <taxon>Aspergillus subgen. Circumdati</taxon>
    </lineage>
</organism>
<dbReference type="EMBL" id="KZ825385">
    <property type="protein sequence ID" value="RAH41630.1"/>
    <property type="molecule type" value="Genomic_DNA"/>
</dbReference>
<evidence type="ECO:0000313" key="1">
    <source>
        <dbReference type="EMBL" id="RAH41630.1"/>
    </source>
</evidence>
<keyword evidence="2" id="KW-1185">Reference proteome</keyword>
<sequence>MGIFFCPRLRAYWKKPDPPGTGPAYPLHPVTSPPNGAVESGQGSAQFTSREDAVRFSSSKTSAGGLSEKLRKRFSREHKGLHEAPTRAARKSGSPTLRDPSRFASKRLDTISPVGFGSSLMSERGYDSDAQFISTPKQINRTPDRLVAENLVHETTSLSKLQSRGDGRNGQSAPGSTSGVSNGDSVNAPGVDQTILEGTRNPWSSMDQAIWAIHPTPTPPFSRVGSSASRRVQAAQPYHAGFMTPRSTECVPWDKQDGYSSPSPVGTPKLSNPLHSSPTIPEGNHFSSSGCYEYRSRTPGHASPVPTHYTTSIDSLAGPSTGLSVRKRRQQPPLSASGNASVHLEDMEIHRMLASRTTSPRVLSTKQSFEGNPWASDVRLRKPTQQLIDDGPVAGKGKARDVSEPTYRPFPHQTSSCYSRPDSQYSAGSRIYLGKAEIAHNTTPVERQSQRSLHPTRDCSPQLLEDIANAESASSRLVHDNTTSALASCGRFVEQIHSDLSVASSNISFPTNIDADLVSPRKVSVGWMSGGRRLGYGYTLVSAAEENDRPSKEQSGPCAINGSSQDATPETDTQTEKATLVEDQPQQQDITSLSKKAGTGLDISSIIGHINLRSWSGATNETAGDESLKSSLLGKFSKRKKDHSDPEPSAGAKDPWDFCAWVDPNQSPSEQQPPQASPSASSMSTEGRGMSLGRWSTLRRTGSLWAKGRSMSAMARDLEAKATAKLNASAGRFPVIQKKDGRAMKFRVLDRKRRAQTDEDGEPMVPLKQWPGGKHKSSHEEDGPSSPSVDPVRKQFSEQTGSTVVTDGWESNYQDCEEIFSVGE</sequence>
<proteinExistence type="predicted"/>
<evidence type="ECO:0000313" key="2">
    <source>
        <dbReference type="Proteomes" id="UP000249057"/>
    </source>
</evidence>